<dbReference type="EMBL" id="BQNB010016316">
    <property type="protein sequence ID" value="GJT50390.1"/>
    <property type="molecule type" value="Genomic_DNA"/>
</dbReference>
<protein>
    <submittedName>
        <fullName evidence="1">Reverse transcriptase domain-containing protein</fullName>
    </submittedName>
</protein>
<accession>A0ABQ5EHL6</accession>
<dbReference type="InterPro" id="IPR036397">
    <property type="entry name" value="RNaseH_sf"/>
</dbReference>
<proteinExistence type="predicted"/>
<gene>
    <name evidence="1" type="ORF">Tco_0976547</name>
</gene>
<comment type="caution">
    <text evidence="1">The sequence shown here is derived from an EMBL/GenBank/DDBJ whole genome shotgun (WGS) entry which is preliminary data.</text>
</comment>
<dbReference type="PANTHER" id="PTHR48475">
    <property type="entry name" value="RIBONUCLEASE H"/>
    <property type="match status" value="1"/>
</dbReference>
<organism evidence="1 2">
    <name type="scientific">Tanacetum coccineum</name>
    <dbReference type="NCBI Taxonomy" id="301880"/>
    <lineage>
        <taxon>Eukaryota</taxon>
        <taxon>Viridiplantae</taxon>
        <taxon>Streptophyta</taxon>
        <taxon>Embryophyta</taxon>
        <taxon>Tracheophyta</taxon>
        <taxon>Spermatophyta</taxon>
        <taxon>Magnoliopsida</taxon>
        <taxon>eudicotyledons</taxon>
        <taxon>Gunneridae</taxon>
        <taxon>Pentapetalae</taxon>
        <taxon>asterids</taxon>
        <taxon>campanulids</taxon>
        <taxon>Asterales</taxon>
        <taxon>Asteraceae</taxon>
        <taxon>Asteroideae</taxon>
        <taxon>Anthemideae</taxon>
        <taxon>Anthemidinae</taxon>
        <taxon>Tanacetum</taxon>
    </lineage>
</organism>
<dbReference type="PANTHER" id="PTHR48475:SF2">
    <property type="entry name" value="RIBONUCLEASE H"/>
    <property type="match status" value="1"/>
</dbReference>
<sequence>MLFEKYRGRELRGRALVASPCVPDIIGQPCTEMRGRRYASARTARYFVSYKGTQRSLTLITAVAVFTSGNYIDGPFPKGYGKLNIDSPRSTSAVHGVGAGKQSLGDGIKGRLGENNKNWLEELPHILWTHRTMIKSSNDDTPFSLTYGMEAVIPAEIGMPRSRNVASGQGDLVYREYDAQPRCEGGKLAKWKDHHDVLVALETGVQVTASDGTVLTRTWTSLTSRNDIF</sequence>
<dbReference type="Gene3D" id="3.30.420.10">
    <property type="entry name" value="Ribonuclease H-like superfamily/Ribonuclease H"/>
    <property type="match status" value="1"/>
</dbReference>
<keyword evidence="2" id="KW-1185">Reference proteome</keyword>
<keyword evidence="1" id="KW-0695">RNA-directed DNA polymerase</keyword>
<name>A0ABQ5EHL6_9ASTR</name>
<dbReference type="GO" id="GO:0003964">
    <property type="term" value="F:RNA-directed DNA polymerase activity"/>
    <property type="evidence" value="ECO:0007669"/>
    <property type="project" value="UniProtKB-KW"/>
</dbReference>
<dbReference type="Proteomes" id="UP001151760">
    <property type="component" value="Unassembled WGS sequence"/>
</dbReference>
<keyword evidence="1" id="KW-0808">Transferase</keyword>
<evidence type="ECO:0000313" key="1">
    <source>
        <dbReference type="EMBL" id="GJT50390.1"/>
    </source>
</evidence>
<reference evidence="1" key="2">
    <citation type="submission" date="2022-01" db="EMBL/GenBank/DDBJ databases">
        <authorList>
            <person name="Yamashiro T."/>
            <person name="Shiraishi A."/>
            <person name="Satake H."/>
            <person name="Nakayama K."/>
        </authorList>
    </citation>
    <scope>NUCLEOTIDE SEQUENCE</scope>
</reference>
<evidence type="ECO:0000313" key="2">
    <source>
        <dbReference type="Proteomes" id="UP001151760"/>
    </source>
</evidence>
<keyword evidence="1" id="KW-0548">Nucleotidyltransferase</keyword>
<reference evidence="1" key="1">
    <citation type="journal article" date="2022" name="Int. J. Mol. Sci.">
        <title>Draft Genome of Tanacetum Coccineum: Genomic Comparison of Closely Related Tanacetum-Family Plants.</title>
        <authorList>
            <person name="Yamashiro T."/>
            <person name="Shiraishi A."/>
            <person name="Nakayama K."/>
            <person name="Satake H."/>
        </authorList>
    </citation>
    <scope>NUCLEOTIDE SEQUENCE</scope>
</reference>